<feature type="repeat" description="TPR" evidence="3">
    <location>
        <begin position="107"/>
        <end position="140"/>
    </location>
</feature>
<dbReference type="InterPro" id="IPR011990">
    <property type="entry name" value="TPR-like_helical_dom_sf"/>
</dbReference>
<evidence type="ECO:0000313" key="7">
    <source>
        <dbReference type="Proteomes" id="UP000545507"/>
    </source>
</evidence>
<feature type="chain" id="PRO_5031408595" evidence="4">
    <location>
        <begin position="39"/>
        <end position="341"/>
    </location>
</feature>
<evidence type="ECO:0000259" key="5">
    <source>
        <dbReference type="Pfam" id="PF24125"/>
    </source>
</evidence>
<dbReference type="EMBL" id="VYGV01000006">
    <property type="protein sequence ID" value="NWF45440.1"/>
    <property type="molecule type" value="Genomic_DNA"/>
</dbReference>
<dbReference type="SUPFAM" id="SSF54427">
    <property type="entry name" value="NTF2-like"/>
    <property type="match status" value="1"/>
</dbReference>
<keyword evidence="1" id="KW-0677">Repeat</keyword>
<gene>
    <name evidence="6" type="ORF">F3K02_09300</name>
</gene>
<dbReference type="SMART" id="SM00028">
    <property type="entry name" value="TPR"/>
    <property type="match status" value="3"/>
</dbReference>
<dbReference type="Pfam" id="PF13414">
    <property type="entry name" value="TPR_11"/>
    <property type="match status" value="1"/>
</dbReference>
<dbReference type="SUPFAM" id="SSF48452">
    <property type="entry name" value="TPR-like"/>
    <property type="match status" value="1"/>
</dbReference>
<evidence type="ECO:0000256" key="1">
    <source>
        <dbReference type="ARBA" id="ARBA00022737"/>
    </source>
</evidence>
<dbReference type="Gene3D" id="3.10.450.50">
    <property type="match status" value="1"/>
</dbReference>
<sequence>MLSDSSRGSTSTLVTSRLRLLALSVAVSAALGATVVMAQTDDYAEVNRLMRAGQLSEALSKVDQYLASKPRDPQMRFLKGVIQTEGGKHSDAIATFSKLTEEFPELPEPYNNLAVLYAGQSQFDKARAALEMAIRTNPSYATAHENLGDVYAKLASQSYSKALQLDAGNTAVAPKLSLIRTLFSADAKGGARTGTAPAPAAAAPVATAPVAVAKPAVPAPTPAPAASGNAEAAVEAAVSSWAKAWSSKNMQGYLGAYAGNFTPPGGQARGAWEADRKARILPRSRIGVDISDLSVTVDGDRASASFKQDYSSDTLNVTSRKKLDFVKSGSRWLIVRESTGS</sequence>
<dbReference type="PANTHER" id="PTHR44858:SF1">
    <property type="entry name" value="UDP-N-ACETYLGLUCOSAMINE--PEPTIDE N-ACETYLGLUCOSAMINYLTRANSFERASE SPINDLY-RELATED"/>
    <property type="match status" value="1"/>
</dbReference>
<evidence type="ECO:0000256" key="3">
    <source>
        <dbReference type="PROSITE-ProRule" id="PRU00339"/>
    </source>
</evidence>
<dbReference type="AlphaFoldDB" id="A0A7Y8GV59"/>
<reference evidence="6 7" key="1">
    <citation type="submission" date="2019-09" db="EMBL/GenBank/DDBJ databases">
        <title>Hydrogenophaga aromatica sp. nov., isolated from a para-xylene-degrading enrichment culture.</title>
        <authorList>
            <person name="Tancsics A."/>
            <person name="Banerjee S."/>
        </authorList>
    </citation>
    <scope>NUCLEOTIDE SEQUENCE [LARGE SCALE GENOMIC DNA]</scope>
    <source>
        <strain evidence="6 7">D2P1</strain>
    </source>
</reference>
<dbReference type="Gene3D" id="1.25.40.10">
    <property type="entry name" value="Tetratricopeptide repeat domain"/>
    <property type="match status" value="1"/>
</dbReference>
<dbReference type="InterPro" id="IPR050498">
    <property type="entry name" value="Ycf3"/>
</dbReference>
<dbReference type="Pfam" id="PF13432">
    <property type="entry name" value="TPR_16"/>
    <property type="match status" value="1"/>
</dbReference>
<evidence type="ECO:0000313" key="6">
    <source>
        <dbReference type="EMBL" id="NWF45440.1"/>
    </source>
</evidence>
<dbReference type="PANTHER" id="PTHR44858">
    <property type="entry name" value="TETRATRICOPEPTIDE REPEAT PROTEIN 6"/>
    <property type="match status" value="1"/>
</dbReference>
<accession>A0A7Y8GV59</accession>
<proteinExistence type="predicted"/>
<dbReference type="PROSITE" id="PS50005">
    <property type="entry name" value="TPR"/>
    <property type="match status" value="1"/>
</dbReference>
<dbReference type="Pfam" id="PF24125">
    <property type="entry name" value="Cds6_C"/>
    <property type="match status" value="1"/>
</dbReference>
<dbReference type="InterPro" id="IPR019734">
    <property type="entry name" value="TPR_rpt"/>
</dbReference>
<name>A0A7Y8GV59_9BURK</name>
<dbReference type="InterPro" id="IPR056203">
    <property type="entry name" value="Cds6_C"/>
</dbReference>
<comment type="caution">
    <text evidence="6">The sequence shown here is derived from an EMBL/GenBank/DDBJ whole genome shotgun (WGS) entry which is preliminary data.</text>
</comment>
<keyword evidence="4" id="KW-0732">Signal</keyword>
<protein>
    <submittedName>
        <fullName evidence="6">Tetratricopeptide repeat protein</fullName>
    </submittedName>
</protein>
<dbReference type="Proteomes" id="UP000545507">
    <property type="component" value="Unassembled WGS sequence"/>
</dbReference>
<feature type="domain" description="Cds6 C-terminal" evidence="5">
    <location>
        <begin position="234"/>
        <end position="337"/>
    </location>
</feature>
<dbReference type="InterPro" id="IPR032710">
    <property type="entry name" value="NTF2-like_dom_sf"/>
</dbReference>
<keyword evidence="2 3" id="KW-0802">TPR repeat</keyword>
<evidence type="ECO:0000256" key="2">
    <source>
        <dbReference type="ARBA" id="ARBA00022803"/>
    </source>
</evidence>
<evidence type="ECO:0000256" key="4">
    <source>
        <dbReference type="SAM" id="SignalP"/>
    </source>
</evidence>
<keyword evidence="7" id="KW-1185">Reference proteome</keyword>
<feature type="signal peptide" evidence="4">
    <location>
        <begin position="1"/>
        <end position="38"/>
    </location>
</feature>
<dbReference type="RefSeq" id="WP_177135290.1">
    <property type="nucleotide sequence ID" value="NZ_VYGV01000006.1"/>
</dbReference>
<organism evidence="6 7">
    <name type="scientific">Hydrogenophaga aromaticivorans</name>
    <dbReference type="NCBI Taxonomy" id="2610898"/>
    <lineage>
        <taxon>Bacteria</taxon>
        <taxon>Pseudomonadati</taxon>
        <taxon>Pseudomonadota</taxon>
        <taxon>Betaproteobacteria</taxon>
        <taxon>Burkholderiales</taxon>
        <taxon>Comamonadaceae</taxon>
        <taxon>Hydrogenophaga</taxon>
    </lineage>
</organism>